<evidence type="ECO:0000313" key="2">
    <source>
        <dbReference type="EMBL" id="GMN26049.1"/>
    </source>
</evidence>
<dbReference type="EMBL" id="BTGU01003059">
    <property type="protein sequence ID" value="GMN26049.1"/>
    <property type="molecule type" value="Genomic_DNA"/>
</dbReference>
<accession>A0AA88D3Y8</accession>
<dbReference type="EMBL" id="BTGU01009382">
    <property type="protein sequence ID" value="GMN23411.1"/>
    <property type="molecule type" value="Genomic_DNA"/>
</dbReference>
<dbReference type="AlphaFoldDB" id="A0AA88D3Y8"/>
<dbReference type="Proteomes" id="UP001187192">
    <property type="component" value="Unassembled WGS sequence"/>
</dbReference>
<proteinExistence type="predicted"/>
<protein>
    <submittedName>
        <fullName evidence="2">Uncharacterized protein</fullName>
    </submittedName>
</protein>
<organism evidence="2 3">
    <name type="scientific">Ficus carica</name>
    <name type="common">Common fig</name>
    <dbReference type="NCBI Taxonomy" id="3494"/>
    <lineage>
        <taxon>Eukaryota</taxon>
        <taxon>Viridiplantae</taxon>
        <taxon>Streptophyta</taxon>
        <taxon>Embryophyta</taxon>
        <taxon>Tracheophyta</taxon>
        <taxon>Spermatophyta</taxon>
        <taxon>Magnoliopsida</taxon>
        <taxon>eudicotyledons</taxon>
        <taxon>Gunneridae</taxon>
        <taxon>Pentapetalae</taxon>
        <taxon>rosids</taxon>
        <taxon>fabids</taxon>
        <taxon>Rosales</taxon>
        <taxon>Moraceae</taxon>
        <taxon>Ficeae</taxon>
        <taxon>Ficus</taxon>
    </lineage>
</organism>
<comment type="caution">
    <text evidence="2">The sequence shown here is derived from an EMBL/GenBank/DDBJ whole genome shotgun (WGS) entry which is preliminary data.</text>
</comment>
<reference evidence="2" key="1">
    <citation type="submission" date="2023-07" db="EMBL/GenBank/DDBJ databases">
        <title>draft genome sequence of fig (Ficus carica).</title>
        <authorList>
            <person name="Takahashi T."/>
            <person name="Nishimura K."/>
        </authorList>
    </citation>
    <scope>NUCLEOTIDE SEQUENCE</scope>
</reference>
<sequence length="131" mass="14576">MPGTFSPILDKEQGGYEALLGRPWLQPGRFMTGLIKKSLKQGNAGWKAEKAWLFFTEKGLKKLSFRTQPLPGSFHYVFFAVSRELRSELSQCVQIDRPGSSFYVEVGASLSMIKSLGGVEAGLFMLVILEL</sequence>
<name>A0AA88D3Y8_FICCA</name>
<keyword evidence="3" id="KW-1185">Reference proteome</keyword>
<evidence type="ECO:0000313" key="3">
    <source>
        <dbReference type="Proteomes" id="UP001187192"/>
    </source>
</evidence>
<gene>
    <name evidence="2" type="ORF">TIFTF001_043955</name>
    <name evidence="1" type="ORF">TIFTF001_051307</name>
</gene>
<evidence type="ECO:0000313" key="1">
    <source>
        <dbReference type="EMBL" id="GMN23411.1"/>
    </source>
</evidence>